<feature type="compositionally biased region" description="Low complexity" evidence="1">
    <location>
        <begin position="104"/>
        <end position="124"/>
    </location>
</feature>
<feature type="region of interest" description="Disordered" evidence="1">
    <location>
        <begin position="1"/>
        <end position="124"/>
    </location>
</feature>
<proteinExistence type="predicted"/>
<accession>A0A5P1E8I6</accession>
<protein>
    <submittedName>
        <fullName evidence="2">Uncharacterized protein</fullName>
    </submittedName>
</protein>
<gene>
    <name evidence="2" type="ORF">A4U43_C09F4090</name>
</gene>
<dbReference type="EMBL" id="CM007389">
    <property type="protein sequence ID" value="ONK57787.1"/>
    <property type="molecule type" value="Genomic_DNA"/>
</dbReference>
<name>A0A5P1E8I6_ASPOF</name>
<evidence type="ECO:0000256" key="1">
    <source>
        <dbReference type="SAM" id="MobiDB-lite"/>
    </source>
</evidence>
<evidence type="ECO:0000313" key="2">
    <source>
        <dbReference type="EMBL" id="ONK57787.1"/>
    </source>
</evidence>
<evidence type="ECO:0000313" key="3">
    <source>
        <dbReference type="Proteomes" id="UP000243459"/>
    </source>
</evidence>
<dbReference type="AlphaFoldDB" id="A0A5P1E8I6"/>
<sequence length="124" mass="13016">MASPSCDCRRNFIGRARPQGVLIPRPTPHSMIMPLGAASAMQTSESDEMISRQAPADEEEVQDQVQRRAEGEDAGVRREGRVEAAEAGGGRGAAVLPGDRGQEEGAQGLDAQQQAQFGEEGAAG</sequence>
<reference evidence="3" key="1">
    <citation type="journal article" date="2017" name="Nat. Commun.">
        <title>The asparagus genome sheds light on the origin and evolution of a young Y chromosome.</title>
        <authorList>
            <person name="Harkess A."/>
            <person name="Zhou J."/>
            <person name="Xu C."/>
            <person name="Bowers J.E."/>
            <person name="Van der Hulst R."/>
            <person name="Ayyampalayam S."/>
            <person name="Mercati F."/>
            <person name="Riccardi P."/>
            <person name="McKain M.R."/>
            <person name="Kakrana A."/>
            <person name="Tang H."/>
            <person name="Ray J."/>
            <person name="Groenendijk J."/>
            <person name="Arikit S."/>
            <person name="Mathioni S.M."/>
            <person name="Nakano M."/>
            <person name="Shan H."/>
            <person name="Telgmann-Rauber A."/>
            <person name="Kanno A."/>
            <person name="Yue Z."/>
            <person name="Chen H."/>
            <person name="Li W."/>
            <person name="Chen Y."/>
            <person name="Xu X."/>
            <person name="Zhang Y."/>
            <person name="Luo S."/>
            <person name="Chen H."/>
            <person name="Gao J."/>
            <person name="Mao Z."/>
            <person name="Pires J.C."/>
            <person name="Luo M."/>
            <person name="Kudrna D."/>
            <person name="Wing R.A."/>
            <person name="Meyers B.C."/>
            <person name="Yi K."/>
            <person name="Kong H."/>
            <person name="Lavrijsen P."/>
            <person name="Sunseri F."/>
            <person name="Falavigna A."/>
            <person name="Ye Y."/>
            <person name="Leebens-Mack J.H."/>
            <person name="Chen G."/>
        </authorList>
    </citation>
    <scope>NUCLEOTIDE SEQUENCE [LARGE SCALE GENOMIC DNA]</scope>
    <source>
        <strain evidence="3">cv. DH0086</strain>
    </source>
</reference>
<keyword evidence="3" id="KW-1185">Reference proteome</keyword>
<feature type="compositionally biased region" description="Basic and acidic residues" evidence="1">
    <location>
        <begin position="65"/>
        <end position="84"/>
    </location>
</feature>
<organism evidence="2 3">
    <name type="scientific">Asparagus officinalis</name>
    <name type="common">Garden asparagus</name>
    <dbReference type="NCBI Taxonomy" id="4686"/>
    <lineage>
        <taxon>Eukaryota</taxon>
        <taxon>Viridiplantae</taxon>
        <taxon>Streptophyta</taxon>
        <taxon>Embryophyta</taxon>
        <taxon>Tracheophyta</taxon>
        <taxon>Spermatophyta</taxon>
        <taxon>Magnoliopsida</taxon>
        <taxon>Liliopsida</taxon>
        <taxon>Asparagales</taxon>
        <taxon>Asparagaceae</taxon>
        <taxon>Asparagoideae</taxon>
        <taxon>Asparagus</taxon>
    </lineage>
</organism>
<dbReference type="Proteomes" id="UP000243459">
    <property type="component" value="Chromosome 9"/>
</dbReference>
<dbReference type="Gramene" id="ONK57787">
    <property type="protein sequence ID" value="ONK57787"/>
    <property type="gene ID" value="A4U43_C09F4090"/>
</dbReference>